<proteinExistence type="predicted"/>
<gene>
    <name evidence="2" type="ORF">B0I21_11085</name>
</gene>
<evidence type="ECO:0000313" key="3">
    <source>
        <dbReference type="Proteomes" id="UP000294752"/>
    </source>
</evidence>
<dbReference type="AlphaFoldDB" id="A0A4R7CVH2"/>
<dbReference type="EMBL" id="SNZV01000010">
    <property type="protein sequence ID" value="TDS09808.1"/>
    <property type="molecule type" value="Genomic_DNA"/>
</dbReference>
<name>A0A4R7CVH2_9SPHI</name>
<evidence type="ECO:0000313" key="2">
    <source>
        <dbReference type="EMBL" id="TDS09808.1"/>
    </source>
</evidence>
<dbReference type="Proteomes" id="UP000294752">
    <property type="component" value="Unassembled WGS sequence"/>
</dbReference>
<reference evidence="2 3" key="1">
    <citation type="submission" date="2019-03" db="EMBL/GenBank/DDBJ databases">
        <title>Genomic Encyclopedia of Type Strains, Phase III (KMG-III): the genomes of soil and plant-associated and newly described type strains.</title>
        <authorList>
            <person name="Whitman W."/>
        </authorList>
    </citation>
    <scope>NUCLEOTIDE SEQUENCE [LARGE SCALE GENOMIC DNA]</scope>
    <source>
        <strain evidence="2 3">CGMCC 1.12801</strain>
    </source>
</reference>
<feature type="signal peptide" evidence="1">
    <location>
        <begin position="1"/>
        <end position="22"/>
    </location>
</feature>
<sequence>MNRKNIVYIALMLMLCPILTKAQNKKDTLAILENESEKQRILDYNFNESKKKDSVLILYNNKFYRLTDFDLASVVSENRPFKIINGRDSIAEIISKSVKSLIIIEDTSSSKKSK</sequence>
<organism evidence="2 3">
    <name type="scientific">Sphingobacterium paludis</name>
    <dbReference type="NCBI Taxonomy" id="1476465"/>
    <lineage>
        <taxon>Bacteria</taxon>
        <taxon>Pseudomonadati</taxon>
        <taxon>Bacteroidota</taxon>
        <taxon>Sphingobacteriia</taxon>
        <taxon>Sphingobacteriales</taxon>
        <taxon>Sphingobacteriaceae</taxon>
        <taxon>Sphingobacterium</taxon>
    </lineage>
</organism>
<keyword evidence="1" id="KW-0732">Signal</keyword>
<evidence type="ECO:0000256" key="1">
    <source>
        <dbReference type="SAM" id="SignalP"/>
    </source>
</evidence>
<keyword evidence="3" id="KW-1185">Reference proteome</keyword>
<comment type="caution">
    <text evidence="2">The sequence shown here is derived from an EMBL/GenBank/DDBJ whole genome shotgun (WGS) entry which is preliminary data.</text>
</comment>
<dbReference type="RefSeq" id="WP_133641822.1">
    <property type="nucleotide sequence ID" value="NZ_SNZV01000010.1"/>
</dbReference>
<accession>A0A4R7CVH2</accession>
<protein>
    <submittedName>
        <fullName evidence="2">Uncharacterized protein</fullName>
    </submittedName>
</protein>
<feature type="chain" id="PRO_5020924665" evidence="1">
    <location>
        <begin position="23"/>
        <end position="114"/>
    </location>
</feature>